<proteinExistence type="predicted"/>
<keyword evidence="2" id="KW-0732">Signal</keyword>
<gene>
    <name evidence="3" type="ORF">BN12_10089</name>
</gene>
<evidence type="ECO:0000313" key="3">
    <source>
        <dbReference type="EMBL" id="CCH75942.1"/>
    </source>
</evidence>
<keyword evidence="4" id="KW-1185">Reference proteome</keyword>
<dbReference type="RefSeq" id="WP_157635256.1">
    <property type="nucleotide sequence ID" value="NZ_HF570958.1"/>
</dbReference>
<dbReference type="OrthoDB" id="4869138at2"/>
<dbReference type="PROSITE" id="PS51257">
    <property type="entry name" value="PROKAR_LIPOPROTEIN"/>
    <property type="match status" value="1"/>
</dbReference>
<dbReference type="EMBL" id="CAJB01000001">
    <property type="protein sequence ID" value="CCH75942.1"/>
    <property type="molecule type" value="Genomic_DNA"/>
</dbReference>
<dbReference type="AlphaFoldDB" id="A0A077LTV4"/>
<reference evidence="3 4" key="1">
    <citation type="journal article" date="2013" name="ISME J.">
        <title>A metabolic model for members of the genus Tetrasphaera involved in enhanced biological phosphorus removal.</title>
        <authorList>
            <person name="Kristiansen R."/>
            <person name="Nguyen H.T.T."/>
            <person name="Saunders A.M."/>
            <person name="Nielsen J.L."/>
            <person name="Wimmer R."/>
            <person name="Le V.Q."/>
            <person name="McIlroy S.J."/>
            <person name="Petrovski S."/>
            <person name="Seviour R.J."/>
            <person name="Calteau A."/>
            <person name="Nielsen K.L."/>
            <person name="Nielsen P.H."/>
        </authorList>
    </citation>
    <scope>NUCLEOTIDE SEQUENCE [LARGE SCALE GENOMIC DNA]</scope>
    <source>
        <strain evidence="3 4">T1-X7</strain>
    </source>
</reference>
<feature type="chain" id="PRO_5038573207" description="Lipoprotein" evidence="2">
    <location>
        <begin position="25"/>
        <end position="191"/>
    </location>
</feature>
<dbReference type="Proteomes" id="UP000035721">
    <property type="component" value="Unassembled WGS sequence"/>
</dbReference>
<sequence length="191" mass="19870">MTTRSRNRAAGAAVLLAAVVLASACNDSEPAATPSGTTTISNTSPSTSTTSTTPPLTPAEEDLRSAEGTIARYWAVLDELAADPKKSLELVTTVARDQAAAQSRNTLGTYQAKSWTLTGQTSVTAPTATTKDGKTFAVSACVDVSNVNIVDKAGKSVVRAGRPDQQRYAYTVVKAPQGFFVTVDTLKGQPC</sequence>
<feature type="compositionally biased region" description="Low complexity" evidence="1">
    <location>
        <begin position="33"/>
        <end position="54"/>
    </location>
</feature>
<accession>A0A077LTV4</accession>
<feature type="region of interest" description="Disordered" evidence="1">
    <location>
        <begin position="28"/>
        <end position="61"/>
    </location>
</feature>
<comment type="caution">
    <text evidence="3">The sequence shown here is derived from an EMBL/GenBank/DDBJ whole genome shotgun (WGS) entry which is preliminary data.</text>
</comment>
<organism evidence="3 4">
    <name type="scientific">Nostocoides japonicum T1-X7</name>
    <dbReference type="NCBI Taxonomy" id="1194083"/>
    <lineage>
        <taxon>Bacteria</taxon>
        <taxon>Bacillati</taxon>
        <taxon>Actinomycetota</taxon>
        <taxon>Actinomycetes</taxon>
        <taxon>Micrococcales</taxon>
        <taxon>Intrasporangiaceae</taxon>
        <taxon>Nostocoides</taxon>
    </lineage>
</organism>
<feature type="signal peptide" evidence="2">
    <location>
        <begin position="1"/>
        <end position="24"/>
    </location>
</feature>
<evidence type="ECO:0000256" key="1">
    <source>
        <dbReference type="SAM" id="MobiDB-lite"/>
    </source>
</evidence>
<name>A0A077LTV4_9MICO</name>
<evidence type="ECO:0000313" key="4">
    <source>
        <dbReference type="Proteomes" id="UP000035721"/>
    </source>
</evidence>
<evidence type="ECO:0000256" key="2">
    <source>
        <dbReference type="SAM" id="SignalP"/>
    </source>
</evidence>
<protein>
    <recommendedName>
        <fullName evidence="5">Lipoprotein</fullName>
    </recommendedName>
</protein>
<dbReference type="STRING" id="1194083.BN12_10089"/>
<evidence type="ECO:0008006" key="5">
    <source>
        <dbReference type="Google" id="ProtNLM"/>
    </source>
</evidence>